<evidence type="ECO:0000256" key="1">
    <source>
        <dbReference type="ARBA" id="ARBA00004496"/>
    </source>
</evidence>
<feature type="compositionally biased region" description="Basic and acidic residues" evidence="5">
    <location>
        <begin position="631"/>
        <end position="659"/>
    </location>
</feature>
<dbReference type="GO" id="GO:0016787">
    <property type="term" value="F:hydrolase activity"/>
    <property type="evidence" value="ECO:0007669"/>
    <property type="project" value="UniProtKB-KW"/>
</dbReference>
<dbReference type="InterPro" id="IPR015033">
    <property type="entry name" value="HBS1-like_N"/>
</dbReference>
<dbReference type="AlphaFoldDB" id="A0A1Y2IC38"/>
<feature type="region of interest" description="Disordered" evidence="5">
    <location>
        <begin position="92"/>
        <end position="206"/>
    </location>
</feature>
<feature type="compositionally biased region" description="Low complexity" evidence="5">
    <location>
        <begin position="322"/>
        <end position="342"/>
    </location>
</feature>
<dbReference type="GO" id="GO:0005737">
    <property type="term" value="C:cytoplasm"/>
    <property type="evidence" value="ECO:0007669"/>
    <property type="project" value="UniProtKB-SubCell"/>
</dbReference>
<feature type="compositionally biased region" description="Polar residues" evidence="5">
    <location>
        <begin position="233"/>
        <end position="263"/>
    </location>
</feature>
<feature type="compositionally biased region" description="Basic and acidic residues" evidence="5">
    <location>
        <begin position="176"/>
        <end position="185"/>
    </location>
</feature>
<evidence type="ECO:0000313" key="8">
    <source>
        <dbReference type="Proteomes" id="UP000193067"/>
    </source>
</evidence>
<dbReference type="EMBL" id="KZ084135">
    <property type="protein sequence ID" value="OSC98689.1"/>
    <property type="molecule type" value="Genomic_DNA"/>
</dbReference>
<feature type="compositionally biased region" description="Polar residues" evidence="5">
    <location>
        <begin position="146"/>
        <end position="172"/>
    </location>
</feature>
<evidence type="ECO:0000256" key="3">
    <source>
        <dbReference type="ARBA" id="ARBA00022801"/>
    </source>
</evidence>
<evidence type="ECO:0000256" key="2">
    <source>
        <dbReference type="ARBA" id="ARBA00022490"/>
    </source>
</evidence>
<keyword evidence="3" id="KW-0378">Hydrolase</keyword>
<organism evidence="7 8">
    <name type="scientific">Trametes coccinea (strain BRFM310)</name>
    <name type="common">Pycnoporus coccineus</name>
    <dbReference type="NCBI Taxonomy" id="1353009"/>
    <lineage>
        <taxon>Eukaryota</taxon>
        <taxon>Fungi</taxon>
        <taxon>Dikarya</taxon>
        <taxon>Basidiomycota</taxon>
        <taxon>Agaricomycotina</taxon>
        <taxon>Agaricomycetes</taxon>
        <taxon>Polyporales</taxon>
        <taxon>Polyporaceae</taxon>
        <taxon>Trametes</taxon>
    </lineage>
</organism>
<feature type="compositionally biased region" description="Basic and acidic residues" evidence="5">
    <location>
        <begin position="92"/>
        <end position="110"/>
    </location>
</feature>
<sequence length="714" mass="77653">MSRHRFVRNIDIHEEMEDDAISDGGEEDLSPEDYDRMMDGLEHIRATLGDEKQSALTDQDIKDSLYEYYFDIEQAIEDLLGKQERRFAARERQALATTDMRRREDLDPRGKPLPLPPSDGEDDWSSTTDTTSGRHNVPLVRLTASDYLSSSEQETTRASTHPGSLYTITELTELSEDARDWEPSPRHLPAPLDPYLQPGGSRATLHSSITTDYGQVIERPSLHPDELPPSPSPSALQRLSYQERSGSVTPASRRLTPSTSSDTALAPNASDEAPLEENLPVIPDLRSKSSLHRPPDPSHTSLLSKQSAKTTERTGSEKKSKLSALASSRSSARSSVSSVSAKSYITETASDVTYPVLRPSAASMVSLLPNKRLPSRPSSMSQTSESSLPTSVSRVVNEALQSAFALEAMDREAAKEPTTLSIPTSRHPSAWTDTPSGTPDAPPVPLKSPSQAASTLSSSPSRSPGPAPPPSQTAASQSVPPTSSEQPQPRQLSKLARLAQAKAQEQSQATKAKAQPSSQPGLILPRSHTEYLIPTANGPTATTAITTTYQSLSNLLPKEQSKLPPSMRYEAPSNTKRSPESPASPKQSGQKQSKLAMKSKTARSKADSDLTIQPAIEPVIEVPIFSPKTVRTPDDKERRRSERTRDGSRTRTERGDEPRRRKHKEHAIAPLPPAPLPPLRGFAFDVPSPDDIVFNARKGTSLAQRSAASTASSR</sequence>
<feature type="compositionally biased region" description="Polar residues" evidence="5">
    <location>
        <begin position="376"/>
        <end position="392"/>
    </location>
</feature>
<keyword evidence="4" id="KW-0648">Protein biosynthesis</keyword>
<reference evidence="7 8" key="1">
    <citation type="journal article" date="2015" name="Biotechnol. Biofuels">
        <title>Enhanced degradation of softwood versus hardwood by the white-rot fungus Pycnoporus coccineus.</title>
        <authorList>
            <person name="Couturier M."/>
            <person name="Navarro D."/>
            <person name="Chevret D."/>
            <person name="Henrissat B."/>
            <person name="Piumi F."/>
            <person name="Ruiz-Duenas F.J."/>
            <person name="Martinez A.T."/>
            <person name="Grigoriev I.V."/>
            <person name="Riley R."/>
            <person name="Lipzen A."/>
            <person name="Berrin J.G."/>
            <person name="Master E.R."/>
            <person name="Rosso M.N."/>
        </authorList>
    </citation>
    <scope>NUCLEOTIDE SEQUENCE [LARGE SCALE GENOMIC DNA]</scope>
    <source>
        <strain evidence="7 8">BRFM310</strain>
    </source>
</reference>
<dbReference type="STRING" id="1353009.A0A1Y2IC38"/>
<gene>
    <name evidence="7" type="ORF">PYCCODRAFT_964801</name>
</gene>
<comment type="subcellular location">
    <subcellularLocation>
        <location evidence="1">Cytoplasm</location>
    </subcellularLocation>
</comment>
<feature type="region of interest" description="Disordered" evidence="5">
    <location>
        <begin position="219"/>
        <end position="342"/>
    </location>
</feature>
<feature type="compositionally biased region" description="Polar residues" evidence="5">
    <location>
        <begin position="584"/>
        <end position="593"/>
    </location>
</feature>
<name>A0A1Y2IC38_TRAC3</name>
<feature type="region of interest" description="Disordered" evidence="5">
    <location>
        <begin position="371"/>
        <end position="392"/>
    </location>
</feature>
<dbReference type="Proteomes" id="UP000193067">
    <property type="component" value="Unassembled WGS sequence"/>
</dbReference>
<feature type="region of interest" description="Disordered" evidence="5">
    <location>
        <begin position="555"/>
        <end position="683"/>
    </location>
</feature>
<evidence type="ECO:0000313" key="7">
    <source>
        <dbReference type="EMBL" id="OSC98689.1"/>
    </source>
</evidence>
<accession>A0A1Y2IC38</accession>
<keyword evidence="2" id="KW-0963">Cytoplasm</keyword>
<evidence type="ECO:0000259" key="6">
    <source>
        <dbReference type="Pfam" id="PF08938"/>
    </source>
</evidence>
<feature type="compositionally biased region" description="Low complexity" evidence="5">
    <location>
        <begin position="448"/>
        <end position="462"/>
    </location>
</feature>
<evidence type="ECO:0000256" key="4">
    <source>
        <dbReference type="ARBA" id="ARBA00022917"/>
    </source>
</evidence>
<feature type="domain" description="HBS1-like protein N-terminal" evidence="6">
    <location>
        <begin position="15"/>
        <end position="84"/>
    </location>
</feature>
<evidence type="ECO:0000256" key="5">
    <source>
        <dbReference type="SAM" id="MobiDB-lite"/>
    </source>
</evidence>
<protein>
    <recommendedName>
        <fullName evidence="6">HBS1-like protein N-terminal domain-containing protein</fullName>
    </recommendedName>
</protein>
<proteinExistence type="predicted"/>
<dbReference type="Pfam" id="PF08938">
    <property type="entry name" value="HBS1_N"/>
    <property type="match status" value="1"/>
</dbReference>
<feature type="compositionally biased region" description="Basic and acidic residues" evidence="5">
    <location>
        <begin position="310"/>
        <end position="320"/>
    </location>
</feature>
<dbReference type="GO" id="GO:0006412">
    <property type="term" value="P:translation"/>
    <property type="evidence" value="ECO:0007669"/>
    <property type="project" value="UniProtKB-KW"/>
</dbReference>
<dbReference type="OrthoDB" id="342024at2759"/>
<feature type="compositionally biased region" description="Polar residues" evidence="5">
    <location>
        <begin position="482"/>
        <end position="491"/>
    </location>
</feature>
<keyword evidence="8" id="KW-1185">Reference proteome</keyword>
<feature type="compositionally biased region" description="Polar residues" evidence="5">
    <location>
        <begin position="418"/>
        <end position="437"/>
    </location>
</feature>
<feature type="region of interest" description="Disordered" evidence="5">
    <location>
        <begin position="414"/>
        <end position="523"/>
    </location>
</feature>
<feature type="compositionally biased region" description="Polar residues" evidence="5">
    <location>
        <begin position="298"/>
        <end position="309"/>
    </location>
</feature>
<feature type="compositionally biased region" description="Low complexity" evidence="5">
    <location>
        <begin position="472"/>
        <end position="481"/>
    </location>
</feature>
<feature type="compositionally biased region" description="Polar residues" evidence="5">
    <location>
        <begin position="503"/>
        <end position="520"/>
    </location>
</feature>